<dbReference type="Proteomes" id="UP000284842">
    <property type="component" value="Unassembled WGS sequence"/>
</dbReference>
<dbReference type="PROSITE" id="PS51462">
    <property type="entry name" value="NUDIX"/>
    <property type="match status" value="1"/>
</dbReference>
<evidence type="ECO:0000259" key="2">
    <source>
        <dbReference type="PROSITE" id="PS51462"/>
    </source>
</evidence>
<dbReference type="InParanoid" id="A0A409VAC1"/>
<dbReference type="InterPro" id="IPR015797">
    <property type="entry name" value="NUDIX_hydrolase-like_dom_sf"/>
</dbReference>
<dbReference type="Gene3D" id="3.90.79.10">
    <property type="entry name" value="Nucleoside Triphosphate Pyrophosphohydrolase"/>
    <property type="match status" value="1"/>
</dbReference>
<organism evidence="3 4">
    <name type="scientific">Panaeolus cyanescens</name>
    <dbReference type="NCBI Taxonomy" id="181874"/>
    <lineage>
        <taxon>Eukaryota</taxon>
        <taxon>Fungi</taxon>
        <taxon>Dikarya</taxon>
        <taxon>Basidiomycota</taxon>
        <taxon>Agaricomycotina</taxon>
        <taxon>Agaricomycetes</taxon>
        <taxon>Agaricomycetidae</taxon>
        <taxon>Agaricales</taxon>
        <taxon>Agaricineae</taxon>
        <taxon>Galeropsidaceae</taxon>
        <taxon>Panaeolus</taxon>
    </lineage>
</organism>
<dbReference type="InterPro" id="IPR000086">
    <property type="entry name" value="NUDIX_hydrolase_dom"/>
</dbReference>
<dbReference type="GO" id="GO:0044715">
    <property type="term" value="F:8-oxo-dGDP phosphatase activity"/>
    <property type="evidence" value="ECO:0007669"/>
    <property type="project" value="TreeGrafter"/>
</dbReference>
<dbReference type="STRING" id="181874.A0A409VAC1"/>
<keyword evidence="4" id="KW-1185">Reference proteome</keyword>
<evidence type="ECO:0000256" key="1">
    <source>
        <dbReference type="SAM" id="MobiDB-lite"/>
    </source>
</evidence>
<dbReference type="InterPro" id="IPR031804">
    <property type="entry name" value="DUF4743"/>
</dbReference>
<sequence>MFRRSTRIITKSSIQRRFYNTSTYFPSPSPSRSYHADFTPVKPLSLPAGHHSLLPLVHSCNNLVLPSRSSLDQDNSDTNLPTISTRSPTGESIATEQVVPFHLSHTTDSHITNPTLTISRGPVGFLRPQVASALEDDHQKHQLSGAASPWDLRYAKSESQSILTSVAFADWVNDGGKYTRTMHVERIVGDWKKHGHFKEILRGWSDEAYPVFCHPPALSQSAHLYDPIAFAIERAALPLFGLANFGALLIAYVRDPSTGQTMIWIPRRSLMKRTWPGKLDVTVGGGMGLGDTPLSTILRESAEEALLDSDYVNEYIRPVGVLPFPNRSPGGWILPGLYHLFDLPLPLDGSIHPRINALDGEVEAFELLEVDEVLKRLLEGRFKSSSALAIVDFLIRHGFVTDETDPRYMEICRALKPDMPVPGMWRPHA</sequence>
<dbReference type="EMBL" id="NHTK01006109">
    <property type="protein sequence ID" value="PPQ63814.1"/>
    <property type="molecule type" value="Genomic_DNA"/>
</dbReference>
<proteinExistence type="predicted"/>
<dbReference type="AlphaFoldDB" id="A0A409VAC1"/>
<name>A0A409VAC1_9AGAR</name>
<dbReference type="SUPFAM" id="SSF55811">
    <property type="entry name" value="Nudix"/>
    <property type="match status" value="1"/>
</dbReference>
<protein>
    <recommendedName>
        <fullName evidence="2">Nudix hydrolase domain-containing protein</fullName>
    </recommendedName>
</protein>
<evidence type="ECO:0000313" key="4">
    <source>
        <dbReference type="Proteomes" id="UP000284842"/>
    </source>
</evidence>
<dbReference type="Pfam" id="PF00293">
    <property type="entry name" value="NUDIX"/>
    <property type="match status" value="1"/>
</dbReference>
<dbReference type="Pfam" id="PF15916">
    <property type="entry name" value="DUF4743"/>
    <property type="match status" value="1"/>
</dbReference>
<dbReference type="OrthoDB" id="10261522at2759"/>
<comment type="caution">
    <text evidence="3">The sequence shown here is derived from an EMBL/GenBank/DDBJ whole genome shotgun (WGS) entry which is preliminary data.</text>
</comment>
<dbReference type="PANTHER" id="PTHR13622">
    <property type="entry name" value="THIAMIN PYROPHOSPHOKINASE"/>
    <property type="match status" value="1"/>
</dbReference>
<evidence type="ECO:0000313" key="3">
    <source>
        <dbReference type="EMBL" id="PPQ63814.1"/>
    </source>
</evidence>
<gene>
    <name evidence="3" type="ORF">CVT24_009809</name>
</gene>
<dbReference type="CDD" id="cd03676">
    <property type="entry name" value="NUDIX_Tnr3_like"/>
    <property type="match status" value="1"/>
</dbReference>
<feature type="domain" description="Nudix hydrolase" evidence="2">
    <location>
        <begin position="240"/>
        <end position="390"/>
    </location>
</feature>
<feature type="region of interest" description="Disordered" evidence="1">
    <location>
        <begin position="68"/>
        <end position="88"/>
    </location>
</feature>
<reference evidence="3 4" key="1">
    <citation type="journal article" date="2018" name="Evol. Lett.">
        <title>Horizontal gene cluster transfer increased hallucinogenic mushroom diversity.</title>
        <authorList>
            <person name="Reynolds H.T."/>
            <person name="Vijayakumar V."/>
            <person name="Gluck-Thaler E."/>
            <person name="Korotkin H.B."/>
            <person name="Matheny P.B."/>
            <person name="Slot J.C."/>
        </authorList>
    </citation>
    <scope>NUCLEOTIDE SEQUENCE [LARGE SCALE GENOMIC DNA]</scope>
    <source>
        <strain evidence="3 4">2629</strain>
    </source>
</reference>
<dbReference type="PANTHER" id="PTHR13622:SF8">
    <property type="entry name" value="THIAMIN PYROPHOSPHOKINASE 1"/>
    <property type="match status" value="1"/>
</dbReference>
<accession>A0A409VAC1</accession>